<comment type="cofactor">
    <cofactor evidence="3">
        <name>Mg(2+)</name>
        <dbReference type="ChEBI" id="CHEBI:18420"/>
    </cofactor>
</comment>
<dbReference type="SUPFAM" id="SSF51621">
    <property type="entry name" value="Phosphoenolpyruvate/pyruvate domain"/>
    <property type="match status" value="1"/>
</dbReference>
<comment type="catalytic activity">
    <reaction evidence="2">
        <text>dihydroxyacetone + phosphoenolpyruvate = dihydroxyacetone phosphate + pyruvate</text>
        <dbReference type="Rhea" id="RHEA:18381"/>
        <dbReference type="ChEBI" id="CHEBI:15361"/>
        <dbReference type="ChEBI" id="CHEBI:16016"/>
        <dbReference type="ChEBI" id="CHEBI:57642"/>
        <dbReference type="ChEBI" id="CHEBI:58702"/>
        <dbReference type="EC" id="2.7.1.121"/>
    </reaction>
</comment>
<comment type="subcellular location">
    <subcellularLocation>
        <location evidence="6">Cytoplasm</location>
    </subcellularLocation>
</comment>
<dbReference type="InterPro" id="IPR023151">
    <property type="entry name" value="PEP_util_CS"/>
</dbReference>
<dbReference type="AlphaFoldDB" id="A0A345UP65"/>
<dbReference type="EC" id="2.7.1.121" evidence="8"/>
<dbReference type="PROSITE" id="PS00742">
    <property type="entry name" value="PEP_ENZYMES_2"/>
    <property type="match status" value="1"/>
</dbReference>
<dbReference type="SUPFAM" id="SSF55594">
    <property type="entry name" value="HPr-like"/>
    <property type="match status" value="1"/>
</dbReference>
<evidence type="ECO:0000256" key="8">
    <source>
        <dbReference type="ARBA" id="ARBA00012095"/>
    </source>
</evidence>
<keyword evidence="17" id="KW-0418">Kinase</keyword>
<evidence type="ECO:0000256" key="15">
    <source>
        <dbReference type="ARBA" id="ARBA00022683"/>
    </source>
</evidence>
<dbReference type="Gene3D" id="3.50.30.10">
    <property type="entry name" value="Phosphohistidine domain"/>
    <property type="match status" value="1"/>
</dbReference>
<proteinExistence type="inferred from homology"/>
<dbReference type="PANTHER" id="PTHR46244">
    <property type="entry name" value="PHOSPHOENOLPYRUVATE-PROTEIN PHOSPHOTRANSFERASE"/>
    <property type="match status" value="1"/>
</dbReference>
<evidence type="ECO:0000256" key="3">
    <source>
        <dbReference type="ARBA" id="ARBA00001946"/>
    </source>
</evidence>
<evidence type="ECO:0000256" key="12">
    <source>
        <dbReference type="ARBA" id="ARBA00022490"/>
    </source>
</evidence>
<evidence type="ECO:0000256" key="13">
    <source>
        <dbReference type="ARBA" id="ARBA00022597"/>
    </source>
</evidence>
<dbReference type="InterPro" id="IPR000121">
    <property type="entry name" value="PEP_util_C"/>
</dbReference>
<evidence type="ECO:0000256" key="14">
    <source>
        <dbReference type="ARBA" id="ARBA00022679"/>
    </source>
</evidence>
<dbReference type="InterPro" id="IPR035895">
    <property type="entry name" value="HPr-like_sf"/>
</dbReference>
<dbReference type="InterPro" id="IPR036637">
    <property type="entry name" value="Phosphohistidine_dom_sf"/>
</dbReference>
<dbReference type="EC" id="2.7.3.9" evidence="9"/>
<evidence type="ECO:0000313" key="26">
    <source>
        <dbReference type="Proteomes" id="UP000254808"/>
    </source>
</evidence>
<gene>
    <name evidence="25" type="ORF">CYPRO_3030</name>
</gene>
<dbReference type="Gene3D" id="3.30.1340.10">
    <property type="entry name" value="HPr-like"/>
    <property type="match status" value="1"/>
</dbReference>
<evidence type="ECO:0000259" key="23">
    <source>
        <dbReference type="PROSITE" id="PS51096"/>
    </source>
</evidence>
<evidence type="ECO:0000256" key="10">
    <source>
        <dbReference type="ARBA" id="ARBA00016544"/>
    </source>
</evidence>
<protein>
    <recommendedName>
        <fullName evidence="10">Phosphoenolpyruvate-protein phosphotransferase</fullName>
        <ecNumber evidence="8">2.7.1.121</ecNumber>
        <ecNumber evidence="9">2.7.3.9</ecNumber>
    </recommendedName>
    <alternativeName>
        <fullName evidence="19">Phosphotransferase system, enzyme I</fullName>
    </alternativeName>
</protein>
<feature type="coiled-coil region" evidence="21">
    <location>
        <begin position="664"/>
        <end position="694"/>
    </location>
</feature>
<dbReference type="Proteomes" id="UP000254808">
    <property type="component" value="Chromosome"/>
</dbReference>
<dbReference type="InterPro" id="IPR012844">
    <property type="entry name" value="DhaM_N"/>
</dbReference>
<dbReference type="Gene3D" id="3.20.20.60">
    <property type="entry name" value="Phosphoenolpyruvate-binding domains"/>
    <property type="match status" value="1"/>
</dbReference>
<dbReference type="InterPro" id="IPR004701">
    <property type="entry name" value="PTS_EIIA_man-typ"/>
</dbReference>
<keyword evidence="26" id="KW-1185">Reference proteome</keyword>
<dbReference type="Pfam" id="PF00391">
    <property type="entry name" value="PEP-utilizers"/>
    <property type="match status" value="1"/>
</dbReference>
<dbReference type="GO" id="GO:0005737">
    <property type="term" value="C:cytoplasm"/>
    <property type="evidence" value="ECO:0007669"/>
    <property type="project" value="UniProtKB-SubCell"/>
</dbReference>
<dbReference type="RefSeq" id="WP_114985382.1">
    <property type="nucleotide sequence ID" value="NZ_CP027806.1"/>
</dbReference>
<evidence type="ECO:0000313" key="25">
    <source>
        <dbReference type="EMBL" id="AXJ02267.1"/>
    </source>
</evidence>
<dbReference type="SUPFAM" id="SSF52009">
    <property type="entry name" value="Phosphohistidine domain"/>
    <property type="match status" value="1"/>
</dbReference>
<name>A0A345UP65_9BACT</name>
<evidence type="ECO:0000256" key="1">
    <source>
        <dbReference type="ARBA" id="ARBA00000683"/>
    </source>
</evidence>
<dbReference type="GO" id="GO:0008965">
    <property type="term" value="F:phosphoenolpyruvate-protein phosphotransferase activity"/>
    <property type="evidence" value="ECO:0007669"/>
    <property type="project" value="UniProtKB-EC"/>
</dbReference>
<evidence type="ECO:0000256" key="6">
    <source>
        <dbReference type="ARBA" id="ARBA00004496"/>
    </source>
</evidence>
<comment type="function">
    <text evidence="5">Component of the dihydroxyacetone kinase complex, which is responsible for the phosphoenolpyruvate (PEP)-dependent phosphorylation of dihydroxyacetone. DhaM serves as the phosphoryl donor. Is phosphorylated by phosphoenolpyruvate in an EI- and HPr-dependent reaction, and a phosphorelay system on histidine residues finally leads to phosphoryl transfer to DhaL and dihydroxyacetone.</text>
</comment>
<dbReference type="InterPro" id="IPR050499">
    <property type="entry name" value="PEP-utilizing_PTS_enzyme"/>
</dbReference>
<dbReference type="InterPro" id="IPR040442">
    <property type="entry name" value="Pyrv_kinase-like_dom_sf"/>
</dbReference>
<dbReference type="OrthoDB" id="9765468at2"/>
<dbReference type="GO" id="GO:0046872">
    <property type="term" value="F:metal ion binding"/>
    <property type="evidence" value="ECO:0007669"/>
    <property type="project" value="UniProtKB-KW"/>
</dbReference>
<comment type="function">
    <text evidence="4">General (non sugar-specific) component of the phosphoenolpyruvate-dependent sugar phosphotransferase system (sugar PTS). This major carbohydrate active-transport system catalyzes the phosphorylation of incoming sugar substrates concomitantly with their translocation across the cell membrane. Enzyme I transfers the phosphoryl group from phosphoenolpyruvate (PEP) to the phosphoryl carrier protein (HPr).</text>
</comment>
<dbReference type="CDD" id="cd00367">
    <property type="entry name" value="PTS-HPr_like"/>
    <property type="match status" value="1"/>
</dbReference>
<keyword evidence="18" id="KW-0460">Magnesium</keyword>
<keyword evidence="25" id="KW-0670">Pyruvate</keyword>
<dbReference type="InterPro" id="IPR036618">
    <property type="entry name" value="PtsI_HPr-bd_sf"/>
</dbReference>
<dbReference type="PROSITE" id="PS51096">
    <property type="entry name" value="PTS_EIIA_TYPE_4"/>
    <property type="match status" value="1"/>
</dbReference>
<dbReference type="GO" id="GO:0047324">
    <property type="term" value="F:phosphoenolpyruvate-glycerone phosphotransferase activity"/>
    <property type="evidence" value="ECO:0007669"/>
    <property type="project" value="UniProtKB-EC"/>
</dbReference>
<dbReference type="Gene3D" id="1.10.274.10">
    <property type="entry name" value="PtsI, HPr-binding domain"/>
    <property type="match status" value="1"/>
</dbReference>
<dbReference type="SUPFAM" id="SSF47831">
    <property type="entry name" value="Enzyme I of the PEP:sugar phosphotransferase system HPr-binding (sub)domain"/>
    <property type="match status" value="1"/>
</dbReference>
<keyword evidence="14 25" id="KW-0808">Transferase</keyword>
<dbReference type="InterPro" id="IPR000032">
    <property type="entry name" value="HPr-like"/>
</dbReference>
<keyword evidence="11" id="KW-0813">Transport</keyword>
<accession>A0A345UP65</accession>
<dbReference type="PRINTS" id="PR01736">
    <property type="entry name" value="PHPHTRNFRASE"/>
</dbReference>
<keyword evidence="12" id="KW-0963">Cytoplasm</keyword>
<dbReference type="Pfam" id="PF02896">
    <property type="entry name" value="PEP-utilizers_C"/>
    <property type="match status" value="1"/>
</dbReference>
<dbReference type="InterPro" id="IPR008279">
    <property type="entry name" value="PEP-util_enz_mobile_dom"/>
</dbReference>
<evidence type="ECO:0000256" key="20">
    <source>
        <dbReference type="ARBA" id="ARBA00046577"/>
    </source>
</evidence>
<evidence type="ECO:0000256" key="19">
    <source>
        <dbReference type="ARBA" id="ARBA00033235"/>
    </source>
</evidence>
<dbReference type="PROSITE" id="PS51350">
    <property type="entry name" value="PTS_HPR_DOM"/>
    <property type="match status" value="1"/>
</dbReference>
<feature type="domain" description="HPr" evidence="24">
    <location>
        <begin position="157"/>
        <end position="247"/>
    </location>
</feature>
<evidence type="ECO:0000256" key="16">
    <source>
        <dbReference type="ARBA" id="ARBA00022723"/>
    </source>
</evidence>
<feature type="region of interest" description="Disordered" evidence="22">
    <location>
        <begin position="245"/>
        <end position="271"/>
    </location>
</feature>
<evidence type="ECO:0000256" key="5">
    <source>
        <dbReference type="ARBA" id="ARBA00002788"/>
    </source>
</evidence>
<organism evidence="25 26">
    <name type="scientific">Cyclonatronum proteinivorum</name>
    <dbReference type="NCBI Taxonomy" id="1457365"/>
    <lineage>
        <taxon>Bacteria</taxon>
        <taxon>Pseudomonadati</taxon>
        <taxon>Balneolota</taxon>
        <taxon>Balneolia</taxon>
        <taxon>Balneolales</taxon>
        <taxon>Cyclonatronaceae</taxon>
        <taxon>Cyclonatronum</taxon>
    </lineage>
</organism>
<keyword evidence="16" id="KW-0479">Metal-binding</keyword>
<dbReference type="GO" id="GO:0009401">
    <property type="term" value="P:phosphoenolpyruvate-dependent sugar phosphotransferase system"/>
    <property type="evidence" value="ECO:0007669"/>
    <property type="project" value="UniProtKB-KW"/>
</dbReference>
<dbReference type="NCBIfam" id="TIGR01417">
    <property type="entry name" value="PTS_I_fam"/>
    <property type="match status" value="1"/>
</dbReference>
<evidence type="ECO:0000256" key="18">
    <source>
        <dbReference type="ARBA" id="ARBA00022842"/>
    </source>
</evidence>
<dbReference type="EMBL" id="CP027806">
    <property type="protein sequence ID" value="AXJ02267.1"/>
    <property type="molecule type" value="Genomic_DNA"/>
</dbReference>
<reference evidence="25 26" key="1">
    <citation type="submission" date="2018-03" db="EMBL/GenBank/DDBJ databases">
        <title>Phenotypic and genomic properties of Cyclonatronum proteinivorum gen. nov., sp. nov., a haloalkaliphilic bacteroidete from soda lakes possessing Na+-translocating rhodopsin.</title>
        <authorList>
            <person name="Toshchakov S.V."/>
            <person name="Korzhenkov A."/>
            <person name="Samarov N.I."/>
            <person name="Kublanov I.V."/>
            <person name="Muntyan M.S."/>
            <person name="Sorokin D.Y."/>
        </authorList>
    </citation>
    <scope>NUCLEOTIDE SEQUENCE [LARGE SCALE GENOMIC DNA]</scope>
    <source>
        <strain evidence="25 26">Omega</strain>
    </source>
</reference>
<evidence type="ECO:0000256" key="4">
    <source>
        <dbReference type="ARBA" id="ARBA00002728"/>
    </source>
</evidence>
<sequence length="839" mass="90898">MTGIVAVSHSAKLAESVLELAMEMGRDHLKVASAGGVDDPENPIGTDAMKIFEAIEKVYSDDGVLVFMDMGSAIMSTELALDFFDEERRSNIHLCEAPFVEGIVAATALAATGAGIEEIIEEARFSVRGKASQLGVDYAAIYGGGSTGADAESGDKAIGKEFTLKNTMGLHARPAARLVAAIAQAGANVRVRNLSKGSAYVSGRSMNSLLSLNAQQHDVVELLFPESGSEALMAEIAEMFQSNFGESTAPAPRRRPSLEKEAGTNLPENGLLTGLPISPGYAVGPVVKRTMSLPDVEEQNADDPQAEQQLLEDALEKAAEEIETIKRQSIAEIGEEDAAIFDAQILLLRDPELLSGVEERIIQGKTAASAWRSGLNDVVSLYQNIGENTLLSTRMIDLIDVGIRVLENITGIRYSAATPDQPSILCMNDISPSDAASLEPDKVLAICCESGSDVSHSAIIARSLGIPTIFNIGKIMHKIPEGEMAAVNAETGELFVNPDQAVLARIATERERWLEVKQKAHLSRKEKGQTGCGTRLRVLANVGNEHEINQVLDLGAEGVGLFRTEFLFMERTKVPDEQEQFEAYKLAAKALGKKRPLTIRTLDVGGDKPVPYLHIEGEENPFLGRRGIRYCLDERDLFKTQLRAILRASAYGHIEIMFPMIANIGELEAAFQLLDEAAAELDAQNQKYDKDLKKGIMVEVPAAVENLKEILPLVDFVSIGTNDLSQYVMAADRTNAAVSGLASYYQPAVLRVIERVIRMANESGTDVSMCGEMARDTLVSPLLVAWGLRKYSMSAAGIPEFKYMARKIHQERFADLSGAIAGCTSPDEVRETLRRFAAS</sequence>
<dbReference type="PANTHER" id="PTHR46244:SF3">
    <property type="entry name" value="PHOSPHOENOLPYRUVATE-PROTEIN PHOSPHOTRANSFERASE"/>
    <property type="match status" value="1"/>
</dbReference>
<dbReference type="GO" id="GO:0016020">
    <property type="term" value="C:membrane"/>
    <property type="evidence" value="ECO:0007669"/>
    <property type="project" value="InterPro"/>
</dbReference>
<feature type="domain" description="PTS EIIA type-4" evidence="23">
    <location>
        <begin position="1"/>
        <end position="158"/>
    </location>
</feature>
<dbReference type="Gene3D" id="3.40.50.510">
    <property type="entry name" value="Phosphotransferase system, mannose-type IIA component"/>
    <property type="match status" value="1"/>
</dbReference>
<dbReference type="InterPro" id="IPR001020">
    <property type="entry name" value="PTS_HPr_His_P_site"/>
</dbReference>
<keyword evidence="13" id="KW-0762">Sugar transport</keyword>
<dbReference type="SUPFAM" id="SSF53062">
    <property type="entry name" value="PTS system fructose IIA component-like"/>
    <property type="match status" value="1"/>
</dbReference>
<evidence type="ECO:0000256" key="2">
    <source>
        <dbReference type="ARBA" id="ARBA00001113"/>
    </source>
</evidence>
<evidence type="ECO:0000256" key="11">
    <source>
        <dbReference type="ARBA" id="ARBA00022448"/>
    </source>
</evidence>
<comment type="catalytic activity">
    <reaction evidence="1">
        <text>L-histidyl-[protein] + phosphoenolpyruvate = N(pros)-phospho-L-histidyl-[protein] + pyruvate</text>
        <dbReference type="Rhea" id="RHEA:23880"/>
        <dbReference type="Rhea" id="RHEA-COMP:9745"/>
        <dbReference type="Rhea" id="RHEA-COMP:9746"/>
        <dbReference type="ChEBI" id="CHEBI:15361"/>
        <dbReference type="ChEBI" id="CHEBI:29979"/>
        <dbReference type="ChEBI" id="CHEBI:58702"/>
        <dbReference type="ChEBI" id="CHEBI:64837"/>
        <dbReference type="EC" id="2.7.3.9"/>
    </reaction>
</comment>
<evidence type="ECO:0000256" key="17">
    <source>
        <dbReference type="ARBA" id="ARBA00022777"/>
    </source>
</evidence>
<dbReference type="InterPro" id="IPR008731">
    <property type="entry name" value="PTS_EIN"/>
</dbReference>
<dbReference type="Pfam" id="PF05524">
    <property type="entry name" value="PEP-utilisers_N"/>
    <property type="match status" value="1"/>
</dbReference>
<comment type="subunit">
    <text evidence="20">Homodimer. The dihydroxyacetone kinase complex is composed of a homodimer of DhaM, a homodimer of DhaK and the subunit DhaL.</text>
</comment>
<keyword evidence="15" id="KW-0598">Phosphotransferase system</keyword>
<evidence type="ECO:0000256" key="9">
    <source>
        <dbReference type="ARBA" id="ARBA00012232"/>
    </source>
</evidence>
<dbReference type="InterPro" id="IPR006318">
    <property type="entry name" value="PTS_EI-like"/>
</dbReference>
<comment type="similarity">
    <text evidence="7">Belongs to the PEP-utilizing enzyme family.</text>
</comment>
<evidence type="ECO:0000256" key="21">
    <source>
        <dbReference type="SAM" id="Coils"/>
    </source>
</evidence>
<dbReference type="NCBIfam" id="TIGR02364">
    <property type="entry name" value="dha_pts"/>
    <property type="match status" value="1"/>
</dbReference>
<dbReference type="PROSITE" id="PS00369">
    <property type="entry name" value="PTS_HPR_HIS"/>
    <property type="match status" value="1"/>
</dbReference>
<dbReference type="Pfam" id="PF00381">
    <property type="entry name" value="PTS-HPr"/>
    <property type="match status" value="1"/>
</dbReference>
<keyword evidence="21" id="KW-0175">Coiled coil</keyword>
<evidence type="ECO:0000256" key="7">
    <source>
        <dbReference type="ARBA" id="ARBA00007837"/>
    </source>
</evidence>
<dbReference type="InterPro" id="IPR015813">
    <property type="entry name" value="Pyrv/PenolPyrv_kinase-like_dom"/>
</dbReference>
<dbReference type="Pfam" id="PF03610">
    <property type="entry name" value="EIIA-man"/>
    <property type="match status" value="1"/>
</dbReference>
<dbReference type="KEGG" id="cprv:CYPRO_3030"/>
<evidence type="ECO:0000259" key="24">
    <source>
        <dbReference type="PROSITE" id="PS51350"/>
    </source>
</evidence>
<dbReference type="InterPro" id="IPR036662">
    <property type="entry name" value="PTS_EIIA_man-typ_sf"/>
</dbReference>
<evidence type="ECO:0000256" key="22">
    <source>
        <dbReference type="SAM" id="MobiDB-lite"/>
    </source>
</evidence>